<dbReference type="STRING" id="81857.IV38_GL000793"/>
<organism evidence="3 6">
    <name type="scientific">Lactobacillus selangorensis</name>
    <dbReference type="NCBI Taxonomy" id="81857"/>
    <lineage>
        <taxon>Bacteria</taxon>
        <taxon>Bacillati</taxon>
        <taxon>Bacillota</taxon>
        <taxon>Bacilli</taxon>
        <taxon>Lactobacillales</taxon>
        <taxon>Lactobacillaceae</taxon>
        <taxon>Lactobacillus</taxon>
    </lineage>
</organism>
<keyword evidence="5" id="KW-1185">Reference proteome</keyword>
<accession>A0A0R2FIV4</accession>
<dbReference type="PANTHER" id="PTHR33434">
    <property type="entry name" value="DEGV DOMAIN-CONTAINING PROTEIN DR_1986-RELATED"/>
    <property type="match status" value="1"/>
</dbReference>
<dbReference type="Proteomes" id="UP000051751">
    <property type="component" value="Unassembled WGS sequence"/>
</dbReference>
<dbReference type="Pfam" id="PF02645">
    <property type="entry name" value="DegV"/>
    <property type="match status" value="1"/>
</dbReference>
<dbReference type="InterPro" id="IPR003797">
    <property type="entry name" value="DegV"/>
</dbReference>
<evidence type="ECO:0000313" key="6">
    <source>
        <dbReference type="Proteomes" id="UP000051751"/>
    </source>
</evidence>
<evidence type="ECO:0000313" key="5">
    <source>
        <dbReference type="Proteomes" id="UP000051645"/>
    </source>
</evidence>
<dbReference type="GO" id="GO:0008289">
    <property type="term" value="F:lipid binding"/>
    <property type="evidence" value="ECO:0007669"/>
    <property type="project" value="UniProtKB-KW"/>
</dbReference>
<dbReference type="PANTHER" id="PTHR33434:SF2">
    <property type="entry name" value="FATTY ACID-BINDING PROTEIN TM_1468"/>
    <property type="match status" value="1"/>
</dbReference>
<sequence length="292" mass="32528">MKIAVVTDSTANLSQSELQQPNLFVIPIPIIIDGKTYEENVDITVDNYAQLVETSDQFPKTSQSNVGDLIKLYNHLGDMGYDTVISIHLSSGISGMINTIEHLSHSDDLKVKLVPFNSYITVSLMGTMAVTAAQMATNGESLNKIMPILEALRSSVDEYFVVDDLKNLVAGGRLSNAGAFVGGLLNIKPLLSMKNDEHNIVAIEKVRSLKRAQRRIMTLFEQKVHDAPYPIKAYVFYTTDQERAQAWQETLEEEFPRINFELRQLDAVMNVYLGKGALALGWMEDPSALYQP</sequence>
<dbReference type="Proteomes" id="UP000051645">
    <property type="component" value="Unassembled WGS sequence"/>
</dbReference>
<evidence type="ECO:0000313" key="4">
    <source>
        <dbReference type="EMBL" id="KRN32996.1"/>
    </source>
</evidence>
<dbReference type="EMBL" id="JQAZ01000002">
    <property type="protein sequence ID" value="KRN32996.1"/>
    <property type="molecule type" value="Genomic_DNA"/>
</dbReference>
<dbReference type="InterPro" id="IPR050270">
    <property type="entry name" value="DegV_domain_contain"/>
</dbReference>
<dbReference type="Gene3D" id="3.40.50.10170">
    <property type="match status" value="1"/>
</dbReference>
<proteinExistence type="predicted"/>
<evidence type="ECO:0000256" key="2">
    <source>
        <dbReference type="ARBA" id="ARBA00023121"/>
    </source>
</evidence>
<evidence type="ECO:0000313" key="3">
    <source>
        <dbReference type="EMBL" id="KRN28594.1"/>
    </source>
</evidence>
<comment type="caution">
    <text evidence="3">The sequence shown here is derived from an EMBL/GenBank/DDBJ whole genome shotgun (WGS) entry which is preliminary data.</text>
</comment>
<dbReference type="NCBIfam" id="TIGR00762">
    <property type="entry name" value="DegV"/>
    <property type="match status" value="1"/>
</dbReference>
<dbReference type="PATRIC" id="fig|81857.3.peg.795"/>
<protein>
    <submittedName>
        <fullName evidence="3">DegV family protein</fullName>
    </submittedName>
</protein>
<gene>
    <name evidence="3" type="ORF">IV38_GL000793</name>
    <name evidence="4" type="ORF">IV40_GL001060</name>
</gene>
<name>A0A0R2FIV4_9LACO</name>
<dbReference type="InterPro" id="IPR043168">
    <property type="entry name" value="DegV_C"/>
</dbReference>
<dbReference type="Gene3D" id="3.30.1180.10">
    <property type="match status" value="1"/>
</dbReference>
<dbReference type="AlphaFoldDB" id="A0A0R2FIV4"/>
<keyword evidence="2" id="KW-0446">Lipid-binding</keyword>
<dbReference type="SUPFAM" id="SSF82549">
    <property type="entry name" value="DAK1/DegV-like"/>
    <property type="match status" value="1"/>
</dbReference>
<dbReference type="EMBL" id="JQAT01000002">
    <property type="protein sequence ID" value="KRN28594.1"/>
    <property type="molecule type" value="Genomic_DNA"/>
</dbReference>
<dbReference type="PROSITE" id="PS51482">
    <property type="entry name" value="DEGV"/>
    <property type="match status" value="1"/>
</dbReference>
<comment type="function">
    <text evidence="1">May bind long-chain fatty acids, such as palmitate, and may play a role in lipid transport or fatty acid metabolism.</text>
</comment>
<evidence type="ECO:0000256" key="1">
    <source>
        <dbReference type="ARBA" id="ARBA00003238"/>
    </source>
</evidence>
<reference evidence="5 6" key="1">
    <citation type="journal article" date="2015" name="Genome Announc.">
        <title>Expanding the biotechnology potential of lactobacilli through comparative genomics of 213 strains and associated genera.</title>
        <authorList>
            <person name="Sun Z."/>
            <person name="Harris H.M."/>
            <person name="McCann A."/>
            <person name="Guo C."/>
            <person name="Argimon S."/>
            <person name="Zhang W."/>
            <person name="Yang X."/>
            <person name="Jeffery I.B."/>
            <person name="Cooney J.C."/>
            <person name="Kagawa T.F."/>
            <person name="Liu W."/>
            <person name="Song Y."/>
            <person name="Salvetti E."/>
            <person name="Wrobel A."/>
            <person name="Rasinkangas P."/>
            <person name="Parkhill J."/>
            <person name="Rea M.C."/>
            <person name="O'Sullivan O."/>
            <person name="Ritari J."/>
            <person name="Douillard F.P."/>
            <person name="Paul Ross R."/>
            <person name="Yang R."/>
            <person name="Briner A.E."/>
            <person name="Felis G.E."/>
            <person name="de Vos W.M."/>
            <person name="Barrangou R."/>
            <person name="Klaenhammer T.R."/>
            <person name="Caufield P.W."/>
            <person name="Cui Y."/>
            <person name="Zhang H."/>
            <person name="O'Toole P.W."/>
        </authorList>
    </citation>
    <scope>NUCLEOTIDE SEQUENCE [LARGE SCALE GENOMIC DNA]</scope>
    <source>
        <strain evidence="3 6">ATCC BAA-66</strain>
        <strain evidence="4 5">DSM 13344</strain>
    </source>
</reference>
<dbReference type="RefSeq" id="WP_057769219.1">
    <property type="nucleotide sequence ID" value="NZ_JQAT01000002.1"/>
</dbReference>